<feature type="domain" description="Ig-like" evidence="9">
    <location>
        <begin position="1"/>
        <end position="97"/>
    </location>
</feature>
<dbReference type="SMART" id="SM00408">
    <property type="entry name" value="IGc2"/>
    <property type="match status" value="3"/>
</dbReference>
<dbReference type="AlphaFoldDB" id="A0AAW2HZI8"/>
<dbReference type="InterPro" id="IPR036179">
    <property type="entry name" value="Ig-like_dom_sf"/>
</dbReference>
<feature type="domain" description="Ig-like" evidence="9">
    <location>
        <begin position="198"/>
        <end position="291"/>
    </location>
</feature>
<evidence type="ECO:0000259" key="9">
    <source>
        <dbReference type="PROSITE" id="PS50835"/>
    </source>
</evidence>
<name>A0AAW2HZI8_9NEOP</name>
<comment type="subcellular location">
    <subcellularLocation>
        <location evidence="1">Cell membrane</location>
    </subcellularLocation>
</comment>
<dbReference type="InterPro" id="IPR003599">
    <property type="entry name" value="Ig_sub"/>
</dbReference>
<gene>
    <name evidence="10" type="ORF">PYX00_002951</name>
</gene>
<dbReference type="EMBL" id="JARGDH010000002">
    <property type="protein sequence ID" value="KAL0274933.1"/>
    <property type="molecule type" value="Genomic_DNA"/>
</dbReference>
<dbReference type="PROSITE" id="PS50835">
    <property type="entry name" value="IG_LIKE"/>
    <property type="match status" value="3"/>
</dbReference>
<keyword evidence="2" id="KW-1003">Cell membrane</keyword>
<feature type="domain" description="Ig-like" evidence="9">
    <location>
        <begin position="102"/>
        <end position="187"/>
    </location>
</feature>
<dbReference type="FunFam" id="2.60.40.10:FF:000376">
    <property type="entry name" value="CLUMA_CG000981, isoform A"/>
    <property type="match status" value="1"/>
</dbReference>
<dbReference type="SMART" id="SM00406">
    <property type="entry name" value="IGv"/>
    <property type="match status" value="2"/>
</dbReference>
<evidence type="ECO:0000313" key="10">
    <source>
        <dbReference type="EMBL" id="KAL0274933.1"/>
    </source>
</evidence>
<evidence type="ECO:0000256" key="5">
    <source>
        <dbReference type="ARBA" id="ARBA00023136"/>
    </source>
</evidence>
<keyword evidence="5" id="KW-0472">Membrane</keyword>
<evidence type="ECO:0000256" key="8">
    <source>
        <dbReference type="ARBA" id="ARBA00023319"/>
    </source>
</evidence>
<dbReference type="Gene3D" id="2.60.40.10">
    <property type="entry name" value="Immunoglobulins"/>
    <property type="match status" value="3"/>
</dbReference>
<dbReference type="GO" id="GO:0005886">
    <property type="term" value="C:plasma membrane"/>
    <property type="evidence" value="ECO:0007669"/>
    <property type="project" value="UniProtKB-SubCell"/>
</dbReference>
<keyword evidence="8" id="KW-0393">Immunoglobulin domain</keyword>
<dbReference type="FunFam" id="2.60.40.10:FF:000328">
    <property type="entry name" value="CLUMA_CG000981, isoform A"/>
    <property type="match status" value="1"/>
</dbReference>
<comment type="caution">
    <text evidence="10">The sequence shown here is derived from an EMBL/GenBank/DDBJ whole genome shotgun (WGS) entry which is preliminary data.</text>
</comment>
<dbReference type="GO" id="GO:0043005">
    <property type="term" value="C:neuron projection"/>
    <property type="evidence" value="ECO:0007669"/>
    <property type="project" value="TreeGrafter"/>
</dbReference>
<keyword evidence="6" id="KW-1015">Disulfide bond</keyword>
<dbReference type="InterPro" id="IPR013783">
    <property type="entry name" value="Ig-like_fold"/>
</dbReference>
<dbReference type="Pfam" id="PF07686">
    <property type="entry name" value="V-set"/>
    <property type="match status" value="1"/>
</dbReference>
<evidence type="ECO:0000256" key="4">
    <source>
        <dbReference type="ARBA" id="ARBA00022737"/>
    </source>
</evidence>
<dbReference type="InterPro" id="IPR051170">
    <property type="entry name" value="Neural/epithelial_adhesion"/>
</dbReference>
<sequence>MFGGLINNITVSVTRDATLPCIVENLSSYKVAWLRVDTQTILTIAGQVITKNHRIAVTHSDQRTWSLHIKDVRESDQGWYMCQLNTDPMKSQTAFLEVVVPPDILDYPTSTDMVVREGNDVTLRCAASGSPTPTVAWRREASRGISLGNGTSVPAVDGPFLRISKVTRHDMGAYLCIASNGIPPTVSKRILLIVHFPPSVTVGKQLVGAVENYPVSLECLSEAFPKAINYWTRDRGEILTSGTKYDLTVEESSYKVVMKLTIKNVTSRDFGTYKCVSKNSLGDTEGTMKVYRKYPDPVRNYPSNYQL</sequence>
<dbReference type="SMART" id="SM00409">
    <property type="entry name" value="IG"/>
    <property type="match status" value="3"/>
</dbReference>
<accession>A0AAW2HZI8</accession>
<proteinExistence type="predicted"/>
<keyword evidence="7" id="KW-0325">Glycoprotein</keyword>
<dbReference type="InterPro" id="IPR007110">
    <property type="entry name" value="Ig-like_dom"/>
</dbReference>
<dbReference type="SUPFAM" id="SSF48726">
    <property type="entry name" value="Immunoglobulin"/>
    <property type="match status" value="3"/>
</dbReference>
<organism evidence="10">
    <name type="scientific">Menopon gallinae</name>
    <name type="common">poultry shaft louse</name>
    <dbReference type="NCBI Taxonomy" id="328185"/>
    <lineage>
        <taxon>Eukaryota</taxon>
        <taxon>Metazoa</taxon>
        <taxon>Ecdysozoa</taxon>
        <taxon>Arthropoda</taxon>
        <taxon>Hexapoda</taxon>
        <taxon>Insecta</taxon>
        <taxon>Pterygota</taxon>
        <taxon>Neoptera</taxon>
        <taxon>Paraneoptera</taxon>
        <taxon>Psocodea</taxon>
        <taxon>Troctomorpha</taxon>
        <taxon>Phthiraptera</taxon>
        <taxon>Amblycera</taxon>
        <taxon>Menoponidae</taxon>
        <taxon>Menopon</taxon>
    </lineage>
</organism>
<evidence type="ECO:0000256" key="2">
    <source>
        <dbReference type="ARBA" id="ARBA00022475"/>
    </source>
</evidence>
<dbReference type="PANTHER" id="PTHR12231:SF253">
    <property type="entry name" value="DPR-INTERACTING PROTEIN ETA, ISOFORM B-RELATED"/>
    <property type="match status" value="1"/>
</dbReference>
<keyword evidence="3" id="KW-0732">Signal</keyword>
<evidence type="ECO:0000256" key="7">
    <source>
        <dbReference type="ARBA" id="ARBA00023180"/>
    </source>
</evidence>
<dbReference type="Pfam" id="PF13927">
    <property type="entry name" value="Ig_3"/>
    <property type="match status" value="2"/>
</dbReference>
<reference evidence="10" key="1">
    <citation type="journal article" date="2024" name="Gigascience">
        <title>Chromosome-level genome of the poultry shaft louse Menopon gallinae provides insight into the host-switching and adaptive evolution of parasitic lice.</title>
        <authorList>
            <person name="Xu Y."/>
            <person name="Ma L."/>
            <person name="Liu S."/>
            <person name="Liang Y."/>
            <person name="Liu Q."/>
            <person name="He Z."/>
            <person name="Tian L."/>
            <person name="Duan Y."/>
            <person name="Cai W."/>
            <person name="Li H."/>
            <person name="Song F."/>
        </authorList>
    </citation>
    <scope>NUCLEOTIDE SEQUENCE</scope>
    <source>
        <strain evidence="10">Cailab_2023a</strain>
    </source>
</reference>
<protein>
    <recommendedName>
        <fullName evidence="9">Ig-like domain-containing protein</fullName>
    </recommendedName>
</protein>
<dbReference type="PANTHER" id="PTHR12231">
    <property type="entry name" value="CTX-RELATED TYPE I TRANSMEMBRANE PROTEIN"/>
    <property type="match status" value="1"/>
</dbReference>
<evidence type="ECO:0000256" key="6">
    <source>
        <dbReference type="ARBA" id="ARBA00023157"/>
    </source>
</evidence>
<evidence type="ECO:0000256" key="3">
    <source>
        <dbReference type="ARBA" id="ARBA00022729"/>
    </source>
</evidence>
<keyword evidence="4" id="KW-0677">Repeat</keyword>
<dbReference type="InterPro" id="IPR013106">
    <property type="entry name" value="Ig_V-set"/>
</dbReference>
<evidence type="ECO:0000256" key="1">
    <source>
        <dbReference type="ARBA" id="ARBA00004236"/>
    </source>
</evidence>
<dbReference type="InterPro" id="IPR003598">
    <property type="entry name" value="Ig_sub2"/>
</dbReference>